<name>A0A5D0RS67_9RHOB</name>
<dbReference type="RefSeq" id="WP_148375696.1">
    <property type="nucleotide sequence ID" value="NZ_VSIY01000001.1"/>
</dbReference>
<keyword evidence="8" id="KW-1185">Reference proteome</keyword>
<dbReference type="InterPro" id="IPR030048">
    <property type="entry name" value="SurE"/>
</dbReference>
<feature type="binding site" evidence="5">
    <location>
        <position position="95"/>
    </location>
    <ligand>
        <name>a divalent metal cation</name>
        <dbReference type="ChEBI" id="CHEBI:60240"/>
    </ligand>
</feature>
<evidence type="ECO:0000256" key="5">
    <source>
        <dbReference type="HAMAP-Rule" id="MF_00060"/>
    </source>
</evidence>
<dbReference type="InterPro" id="IPR002828">
    <property type="entry name" value="SurE-like_Pase/nucleotidase"/>
</dbReference>
<dbReference type="PANTHER" id="PTHR30457:SF0">
    <property type="entry name" value="PHOSPHATASE, PUTATIVE (AFU_ORTHOLOGUE AFUA_4G01070)-RELATED"/>
    <property type="match status" value="1"/>
</dbReference>
<feature type="binding site" evidence="5">
    <location>
        <position position="8"/>
    </location>
    <ligand>
        <name>a divalent metal cation</name>
        <dbReference type="ChEBI" id="CHEBI:60240"/>
    </ligand>
</feature>
<proteinExistence type="inferred from homology"/>
<comment type="catalytic activity">
    <reaction evidence="1 5">
        <text>a ribonucleoside 5'-phosphate + H2O = a ribonucleoside + phosphate</text>
        <dbReference type="Rhea" id="RHEA:12484"/>
        <dbReference type="ChEBI" id="CHEBI:15377"/>
        <dbReference type="ChEBI" id="CHEBI:18254"/>
        <dbReference type="ChEBI" id="CHEBI:43474"/>
        <dbReference type="ChEBI" id="CHEBI:58043"/>
        <dbReference type="EC" id="3.1.3.5"/>
    </reaction>
</comment>
<comment type="function">
    <text evidence="5">Nucleotidase that shows phosphatase activity on nucleoside 5'-monophosphates.</text>
</comment>
<dbReference type="Proteomes" id="UP000322080">
    <property type="component" value="Unassembled WGS sequence"/>
</dbReference>
<dbReference type="Pfam" id="PF01975">
    <property type="entry name" value="SurE"/>
    <property type="match status" value="1"/>
</dbReference>
<feature type="binding site" evidence="5">
    <location>
        <position position="9"/>
    </location>
    <ligand>
        <name>a divalent metal cation</name>
        <dbReference type="ChEBI" id="CHEBI:60240"/>
    </ligand>
</feature>
<comment type="caution">
    <text evidence="7">The sequence shown here is derived from an EMBL/GenBank/DDBJ whole genome shotgun (WGS) entry which is preliminary data.</text>
</comment>
<keyword evidence="5" id="KW-0547">Nucleotide-binding</keyword>
<evidence type="ECO:0000259" key="6">
    <source>
        <dbReference type="Pfam" id="PF01975"/>
    </source>
</evidence>
<dbReference type="EMBL" id="VSIY01000001">
    <property type="protein sequence ID" value="TYB83454.1"/>
    <property type="molecule type" value="Genomic_DNA"/>
</dbReference>
<evidence type="ECO:0000256" key="1">
    <source>
        <dbReference type="ARBA" id="ARBA00000815"/>
    </source>
</evidence>
<dbReference type="NCBIfam" id="NF010541">
    <property type="entry name" value="PRK13931.1"/>
    <property type="match status" value="1"/>
</dbReference>
<feature type="binding site" evidence="5">
    <location>
        <position position="43"/>
    </location>
    <ligand>
        <name>a divalent metal cation</name>
        <dbReference type="ChEBI" id="CHEBI:60240"/>
    </ligand>
</feature>
<dbReference type="NCBIfam" id="NF001490">
    <property type="entry name" value="PRK00346.1-4"/>
    <property type="match status" value="1"/>
</dbReference>
<dbReference type="GO" id="GO:0000166">
    <property type="term" value="F:nucleotide binding"/>
    <property type="evidence" value="ECO:0007669"/>
    <property type="project" value="UniProtKB-KW"/>
</dbReference>
<evidence type="ECO:0000256" key="2">
    <source>
        <dbReference type="ARBA" id="ARBA00011062"/>
    </source>
</evidence>
<dbReference type="GO" id="GO:0005737">
    <property type="term" value="C:cytoplasm"/>
    <property type="evidence" value="ECO:0007669"/>
    <property type="project" value="UniProtKB-SubCell"/>
</dbReference>
<dbReference type="AlphaFoldDB" id="A0A5D0RS67"/>
<protein>
    <recommendedName>
        <fullName evidence="5">5'-nucleotidase SurE</fullName>
        <ecNumber evidence="5">3.1.3.5</ecNumber>
    </recommendedName>
    <alternativeName>
        <fullName evidence="5">Nucleoside 5'-monophosphate phosphohydrolase</fullName>
    </alternativeName>
</protein>
<dbReference type="HAMAP" id="MF_00060">
    <property type="entry name" value="SurE"/>
    <property type="match status" value="1"/>
</dbReference>
<evidence type="ECO:0000256" key="3">
    <source>
        <dbReference type="ARBA" id="ARBA00022723"/>
    </source>
</evidence>
<dbReference type="Gene3D" id="3.40.1210.10">
    <property type="entry name" value="Survival protein SurE-like phosphatase/nucleotidase"/>
    <property type="match status" value="1"/>
</dbReference>
<comment type="cofactor">
    <cofactor evidence="5">
        <name>a divalent metal cation</name>
        <dbReference type="ChEBI" id="CHEBI:60240"/>
    </cofactor>
    <text evidence="5">Binds 1 divalent metal cation per subunit.</text>
</comment>
<dbReference type="InterPro" id="IPR036523">
    <property type="entry name" value="SurE-like_sf"/>
</dbReference>
<evidence type="ECO:0000256" key="4">
    <source>
        <dbReference type="ARBA" id="ARBA00022801"/>
    </source>
</evidence>
<dbReference type="PANTHER" id="PTHR30457">
    <property type="entry name" value="5'-NUCLEOTIDASE SURE"/>
    <property type="match status" value="1"/>
</dbReference>
<comment type="subcellular location">
    <subcellularLocation>
        <location evidence="5">Cytoplasm</location>
    </subcellularLocation>
</comment>
<reference evidence="7 8" key="1">
    <citation type="submission" date="2019-08" db="EMBL/GenBank/DDBJ databases">
        <title>Identification of a novel species of the genus Boseongicola.</title>
        <authorList>
            <person name="Zhang X.-Q."/>
        </authorList>
    </citation>
    <scope>NUCLEOTIDE SEQUENCE [LARGE SCALE GENOMIC DNA]</scope>
    <source>
        <strain evidence="7 8">HY14</strain>
    </source>
</reference>
<keyword evidence="5" id="KW-0963">Cytoplasm</keyword>
<dbReference type="SUPFAM" id="SSF64167">
    <property type="entry name" value="SurE-like"/>
    <property type="match status" value="1"/>
</dbReference>
<sequence length="261" mass="27793">MRILITNDDGINAPGLAVLEEIAHEIAGPRGEVWTVAPAFEQSGVGHCISYSRPMLVAELGPRRFAAEGSPADCVLAAIGDAMPGRPDLVLSGVNRGNNAAENVLYSGTIGAALEAALQSLPAIALSQYLGPETQDADDKFEAARRHGAEVVRALLDKAPWESSNDYRLFYNVNFPPIPAARVQGVRAATQGWRPDTVFTTEAQTAPTGRRFLWVKGGPQHRPTAPGSDAAANLEGYISVTPMRADLTAHDQIDTLARVFA</sequence>
<keyword evidence="4 5" id="KW-0378">Hydrolase</keyword>
<organism evidence="7 8">
    <name type="scientific">Maritimibacter fusiformis</name>
    <dbReference type="NCBI Taxonomy" id="2603819"/>
    <lineage>
        <taxon>Bacteria</taxon>
        <taxon>Pseudomonadati</taxon>
        <taxon>Pseudomonadota</taxon>
        <taxon>Alphaproteobacteria</taxon>
        <taxon>Rhodobacterales</taxon>
        <taxon>Roseobacteraceae</taxon>
        <taxon>Maritimibacter</taxon>
    </lineage>
</organism>
<dbReference type="NCBIfam" id="TIGR00087">
    <property type="entry name" value="surE"/>
    <property type="match status" value="1"/>
</dbReference>
<keyword evidence="3 5" id="KW-0479">Metal-binding</keyword>
<dbReference type="GO" id="GO:0046872">
    <property type="term" value="F:metal ion binding"/>
    <property type="evidence" value="ECO:0007669"/>
    <property type="project" value="UniProtKB-UniRule"/>
</dbReference>
<evidence type="ECO:0000313" key="7">
    <source>
        <dbReference type="EMBL" id="TYB83454.1"/>
    </source>
</evidence>
<accession>A0A5D0RS67</accession>
<comment type="similarity">
    <text evidence="2 5">Belongs to the SurE nucleotidase family.</text>
</comment>
<evidence type="ECO:0000313" key="8">
    <source>
        <dbReference type="Proteomes" id="UP000322080"/>
    </source>
</evidence>
<dbReference type="GO" id="GO:0008253">
    <property type="term" value="F:5'-nucleotidase activity"/>
    <property type="evidence" value="ECO:0007669"/>
    <property type="project" value="UniProtKB-UniRule"/>
</dbReference>
<dbReference type="EC" id="3.1.3.5" evidence="5"/>
<gene>
    <name evidence="5 7" type="primary">surE</name>
    <name evidence="7" type="ORF">FVF75_00030</name>
</gene>
<feature type="domain" description="Survival protein SurE-like phosphatase/nucleotidase" evidence="6">
    <location>
        <begin position="3"/>
        <end position="194"/>
    </location>
</feature>